<evidence type="ECO:0000313" key="1">
    <source>
        <dbReference type="EMBL" id="MFD2891351.1"/>
    </source>
</evidence>
<reference evidence="2" key="1">
    <citation type="journal article" date="2019" name="Int. J. Syst. Evol. Microbiol.">
        <title>The Global Catalogue of Microorganisms (GCM) 10K type strain sequencing project: providing services to taxonomists for standard genome sequencing and annotation.</title>
        <authorList>
            <consortium name="The Broad Institute Genomics Platform"/>
            <consortium name="The Broad Institute Genome Sequencing Center for Infectious Disease"/>
            <person name="Wu L."/>
            <person name="Ma J."/>
        </authorList>
    </citation>
    <scope>NUCLEOTIDE SEQUENCE [LARGE SCALE GENOMIC DNA]</scope>
    <source>
        <strain evidence="2">KCTC 22671</strain>
    </source>
</reference>
<evidence type="ECO:0000313" key="2">
    <source>
        <dbReference type="Proteomes" id="UP001597534"/>
    </source>
</evidence>
<dbReference type="Proteomes" id="UP001597534">
    <property type="component" value="Unassembled WGS sequence"/>
</dbReference>
<name>A0ABW5YJV1_9FLAO</name>
<proteinExistence type="predicted"/>
<keyword evidence="2" id="KW-1185">Reference proteome</keyword>
<organism evidence="1 2">
    <name type="scientific">Flavobacterium chuncheonense</name>
    <dbReference type="NCBI Taxonomy" id="2026653"/>
    <lineage>
        <taxon>Bacteria</taxon>
        <taxon>Pseudomonadati</taxon>
        <taxon>Bacteroidota</taxon>
        <taxon>Flavobacteriia</taxon>
        <taxon>Flavobacteriales</taxon>
        <taxon>Flavobacteriaceae</taxon>
        <taxon>Flavobacterium</taxon>
    </lineage>
</organism>
<gene>
    <name evidence="1" type="ORF">ACFS5J_04915</name>
</gene>
<protein>
    <recommendedName>
        <fullName evidence="3">Lipoprotein</fullName>
    </recommendedName>
</protein>
<dbReference type="RefSeq" id="WP_379810926.1">
    <property type="nucleotide sequence ID" value="NZ_JBHUPC010000012.1"/>
</dbReference>
<comment type="caution">
    <text evidence="1">The sequence shown here is derived from an EMBL/GenBank/DDBJ whole genome shotgun (WGS) entry which is preliminary data.</text>
</comment>
<dbReference type="PROSITE" id="PS51257">
    <property type="entry name" value="PROKAR_LIPOPROTEIN"/>
    <property type="match status" value="1"/>
</dbReference>
<accession>A0ABW5YJV1</accession>
<dbReference type="EMBL" id="JBHUPC010000012">
    <property type="protein sequence ID" value="MFD2891351.1"/>
    <property type="molecule type" value="Genomic_DNA"/>
</dbReference>
<evidence type="ECO:0008006" key="3">
    <source>
        <dbReference type="Google" id="ProtNLM"/>
    </source>
</evidence>
<sequence>MKNILIAFLVVIIVSCGNDKFSNNWKTFYKVDSIPSPLIKKMSELEKINFVIANPGENIITGDIYSDSLPNKELIFVSNSNKKWRLVYTQFGFIKHNVLVECNIENDSIIELLKFKTKFNISNNTIIDSLIHHKKILFEQNK</sequence>